<feature type="transmembrane region" description="Helical" evidence="2">
    <location>
        <begin position="97"/>
        <end position="121"/>
    </location>
</feature>
<organism evidence="3 4">
    <name type="scientific">Tritrichomonas musculus</name>
    <dbReference type="NCBI Taxonomy" id="1915356"/>
    <lineage>
        <taxon>Eukaryota</taxon>
        <taxon>Metamonada</taxon>
        <taxon>Parabasalia</taxon>
        <taxon>Tritrichomonadida</taxon>
        <taxon>Tritrichomonadidae</taxon>
        <taxon>Tritrichomonas</taxon>
    </lineage>
</organism>
<accession>A0ABR2IPX9</accession>
<feature type="region of interest" description="Disordered" evidence="1">
    <location>
        <begin position="1663"/>
        <end position="1708"/>
    </location>
</feature>
<name>A0ABR2IPX9_9EUKA</name>
<comment type="caution">
    <text evidence="3">The sequence shown here is derived from an EMBL/GenBank/DDBJ whole genome shotgun (WGS) entry which is preliminary data.</text>
</comment>
<evidence type="ECO:0000256" key="2">
    <source>
        <dbReference type="SAM" id="Phobius"/>
    </source>
</evidence>
<sequence>MKQKKNPKDYTPSSDEIKASDACQQLEFSFNNFQQSESNSESKDKFNQLINTFNSFLNEETNIKLLQYFSPIVIQNIIDHISLTEFNSSLINQIFSLINLIVSKVGIIFSSSTFMNLFLYLSNGEKERFQSLKNNEKTVSDVFADEHFFYELVSSSMFDFAFQKIFINVASKEICLFYSNLIFEIAPNNLLSDYDYQPIINSLQQKSTDIVSPEIAVFLTYLFSLNAKYKLFFNDKENFDLLSDLLASASFDTDIECFKYLIYIEPPNLDLFKNIFYFYQNNVRVQDQLFDWIFEFVQSNPEIVNKVNSIVPFSSWVSSKTPVTKLLDFMKLINSINNSLVSQFLSLYFSLLCKEESDVDSYICGIGIVESQIFHRHISLLFLLNSLFLNAFIVKPSIELLNQIFEKSYTFPQLVYDIYALPDAKPIRQEVLGKIIQVSMKNTELTSIVSAFLVISDSGQNLREMMKLIETSNNGDLCNAFCSAFPKSEVLTSNFLKEYGMAWVDSIFNKKIIDIVMVKNLLIGLTSRVSVQNVDDFIESLPKTHPLFKLESDNIRSLIYGCEDPPAFYPIKLYSLFHLIPCPWSIDPYNASIVGKKVLSKYDDILNLPIISEIGNRYITDDIFFKFLEKPTELEQFADPSYDHFPLFQVFEFTDEKIFDLKFRSISFWFRFASEIDESLKIPFFHASKFNLFLKKNNLVANYEGTEYEVPINPLKWNHIFVSISSNLISHKVKVWVNLSKAVFTSPTKLNELSNFGFLVYASFLFIGPSIRIYQDKCHELNKIFELGPSSLKKLNEDIHITPTFDNFPLDLNILPVPYFGFPEHFKSRSKIEYFFEIMKKNVNNDEVFEKLLSLYYKLFMILKFSMHDFFTLLLTFFASIPNCLTKDRFINVLSFFGTHKNQKNLLDEIIKHQFFWEKVSNDIIIFSLISYFKTFDFYDEIDKFQFFLSNKMLDNQGSKYIMTSFLVNSKALPKCQKCLVALFLSHHFMCHRRSRETQCSIQFKDKRDAQKTIENSIDETCQYFQAVGKRSVSVQCDIETDSTAFCGGFDEQLLLFNDVVNTELQFTLIDCIYDFFLRAGTVENVKNMLPMEDLLSLFIVSENKFKAELFKIFALIEKMSPGFIVVNNLFLTAFFPLFVYQNVWDETMKLVSDDGITISSNSNLIQLLLALIWSLTASSLHSVAQTGQKLAFSFDKEVKFCSSNSAVFANNKAAQHFFRVWYPLLLGFANDRGDFTSSPVRLENVEIIPPKVPDFSNHVWKTVILSASEVDDRIPLKTDNFYRKEFREFVSGSELIIFLINVSLSCSENQFTSLFTSFLLIPSISQNDISEEFVGDFVTNCLTFLSQTFSVKMPFMSFVPFLHYLSSHGLLKANLQFVLSDIFVILSLLYEMHNKVFKKVTPQVNNLMIDLLSNCDSESYHLLFSILQQNVNLFTKLVQITGTIDLYLTIFQKVAHNCYKEFDFFFKKFLEVSELKTSDKKVTNILNHQQLTDDTALNKLNKSISYSANLKQLKYEKNDCYNSMMAELHENSKEFALTYFISCKRQHDICRSLANIFSSLEDKTKMQDYFNESIKMLSKAAIDAITIKGSEKVEIKSEGKRLLPFSFPLALPRLFVPIVVHSKSDVVNFIKDNKLYSTKVTTFQPLEKTSIPRARQSSLILESKSSSPQLKNTSQPFLTAGGDSNSAKEAPQRRMKRSNSLRSVSSQPIPKADSFLIDNLNQLQPIGSENHFNAALSHAMTNSSFVPYSSFNVRLSPMIFNCKLTRFNYSMETIVSISNNNLRLIPFCRYTSPHIKLRGSEFFDISTPCANYPLEAEFVEKFVTDVINGFWGETSLFEKRIVIKIPLNSILFVTEKSQKSFIFWTQKNGAFILDNVENDVFKKTPFSELNPFSSSNKSEYKREVIQKWTAGSLSSSQAIVALNICEKRDYIDLRSFIRFPNDLSVFGTFSPINESMAANLTEGLMIGNEQYSNTIELSENEDAIIEFFKNFDITEQISRPNRGQPQFTINSTILCQKICGNISKSTLVDDNYFIKTLPPLSARISQPYPFYVIVDKGEMSISIFDLQMQEKVFTYHSEDFSIAKSISVSQNFMFVAVDLENDTSNTYRIVYEMYLPTKIEFIRENSFCYSQQTDVTGSELLAGTASGKTVYIWPLYRFSYHRIINFEEEIRFCKFDYNAGTIWICDDFTCYLYDINGKLFSSYKFEKQITSFVVVPQPIHVCDRSAICGFIDGSVALISPKIEIGELCFKELHHYHQSKIIKITFHPQNTYFITIDNCQNAYFWTQKNSNEFVKEMDISIFDCCPSCGKKPYKFCSSCKRAFCSDCSKESQTCPDCSFNEK</sequence>
<protein>
    <recommendedName>
        <fullName evidence="5">BEACH domain-containing protein</fullName>
    </recommendedName>
</protein>
<proteinExistence type="predicted"/>
<dbReference type="EMBL" id="JAPFFF010000015">
    <property type="protein sequence ID" value="KAK8867014.1"/>
    <property type="molecule type" value="Genomic_DNA"/>
</dbReference>
<gene>
    <name evidence="3" type="ORF">M9Y10_009983</name>
</gene>
<dbReference type="Gene3D" id="2.130.10.10">
    <property type="entry name" value="YVTN repeat-like/Quinoprotein amine dehydrogenase"/>
    <property type="match status" value="1"/>
</dbReference>
<dbReference type="Proteomes" id="UP001470230">
    <property type="component" value="Unassembled WGS sequence"/>
</dbReference>
<dbReference type="InterPro" id="IPR036322">
    <property type="entry name" value="WD40_repeat_dom_sf"/>
</dbReference>
<evidence type="ECO:0008006" key="5">
    <source>
        <dbReference type="Google" id="ProtNLM"/>
    </source>
</evidence>
<dbReference type="InterPro" id="IPR015943">
    <property type="entry name" value="WD40/YVTN_repeat-like_dom_sf"/>
</dbReference>
<keyword evidence="4" id="KW-1185">Reference proteome</keyword>
<reference evidence="3 4" key="1">
    <citation type="submission" date="2024-04" db="EMBL/GenBank/DDBJ databases">
        <title>Tritrichomonas musculus Genome.</title>
        <authorList>
            <person name="Alves-Ferreira E."/>
            <person name="Grigg M."/>
            <person name="Lorenzi H."/>
            <person name="Galac M."/>
        </authorList>
    </citation>
    <scope>NUCLEOTIDE SEQUENCE [LARGE SCALE GENOMIC DNA]</scope>
    <source>
        <strain evidence="3 4">EAF2021</strain>
    </source>
</reference>
<evidence type="ECO:0000256" key="1">
    <source>
        <dbReference type="SAM" id="MobiDB-lite"/>
    </source>
</evidence>
<evidence type="ECO:0000313" key="4">
    <source>
        <dbReference type="Proteomes" id="UP001470230"/>
    </source>
</evidence>
<keyword evidence="2" id="KW-1133">Transmembrane helix</keyword>
<evidence type="ECO:0000313" key="3">
    <source>
        <dbReference type="EMBL" id="KAK8867014.1"/>
    </source>
</evidence>
<keyword evidence="2" id="KW-0472">Membrane</keyword>
<feature type="compositionally biased region" description="Polar residues" evidence="1">
    <location>
        <begin position="1669"/>
        <end position="1688"/>
    </location>
</feature>
<dbReference type="SUPFAM" id="SSF50978">
    <property type="entry name" value="WD40 repeat-like"/>
    <property type="match status" value="1"/>
</dbReference>
<keyword evidence="2" id="KW-0812">Transmembrane</keyword>